<feature type="signal peptide" evidence="4">
    <location>
        <begin position="1"/>
        <end position="28"/>
    </location>
</feature>
<comment type="similarity">
    <text evidence="3">Belongs to the PMEI family.</text>
</comment>
<name>A0A8T2A7W1_9BRAS</name>
<reference evidence="6 7" key="1">
    <citation type="submission" date="2020-12" db="EMBL/GenBank/DDBJ databases">
        <title>Concerted genomic and epigenomic changes stabilize Arabidopsis allopolyploids.</title>
        <authorList>
            <person name="Chen Z."/>
        </authorList>
    </citation>
    <scope>NUCLEOTIDE SEQUENCE [LARGE SCALE GENOMIC DNA]</scope>
    <source>
        <strain evidence="6">Allo738</strain>
        <tissue evidence="6">Leaf</tissue>
    </source>
</reference>
<dbReference type="FunFam" id="1.20.140.40:FF:000008">
    <property type="entry name" value="Invertase/pectin methylesterase inhibitor family protein"/>
    <property type="match status" value="1"/>
</dbReference>
<dbReference type="Proteomes" id="UP000694240">
    <property type="component" value="Chromosome 9"/>
</dbReference>
<feature type="domain" description="Pectinesterase inhibitor" evidence="5">
    <location>
        <begin position="29"/>
        <end position="181"/>
    </location>
</feature>
<dbReference type="CDD" id="cd15797">
    <property type="entry name" value="PMEI"/>
    <property type="match status" value="1"/>
</dbReference>
<evidence type="ECO:0000259" key="5">
    <source>
        <dbReference type="SMART" id="SM00856"/>
    </source>
</evidence>
<dbReference type="SMART" id="SM00856">
    <property type="entry name" value="PMEI"/>
    <property type="match status" value="1"/>
</dbReference>
<evidence type="ECO:0000313" key="7">
    <source>
        <dbReference type="Proteomes" id="UP000694240"/>
    </source>
</evidence>
<feature type="chain" id="PRO_5035784681" evidence="4">
    <location>
        <begin position="29"/>
        <end position="187"/>
    </location>
</feature>
<evidence type="ECO:0000256" key="1">
    <source>
        <dbReference type="ARBA" id="ARBA00022729"/>
    </source>
</evidence>
<evidence type="ECO:0000256" key="2">
    <source>
        <dbReference type="ARBA" id="ARBA00023157"/>
    </source>
</evidence>
<dbReference type="NCBIfam" id="TIGR01614">
    <property type="entry name" value="PME_inhib"/>
    <property type="match status" value="1"/>
</dbReference>
<comment type="caution">
    <text evidence="6">The sequence shown here is derived from an EMBL/GenBank/DDBJ whole genome shotgun (WGS) entry which is preliminary data.</text>
</comment>
<dbReference type="InterPro" id="IPR006501">
    <property type="entry name" value="Pectinesterase_inhib_dom"/>
</dbReference>
<keyword evidence="1 4" id="KW-0732">Signal</keyword>
<keyword evidence="7" id="KW-1185">Reference proteome</keyword>
<dbReference type="InterPro" id="IPR052421">
    <property type="entry name" value="PCW_Enzyme_Inhibitor"/>
</dbReference>
<dbReference type="InterPro" id="IPR034086">
    <property type="entry name" value="PMEI_plant"/>
</dbReference>
<accession>A0A8T2A7W1</accession>
<dbReference type="GO" id="GO:0046910">
    <property type="term" value="F:pectinesterase inhibitor activity"/>
    <property type="evidence" value="ECO:0007669"/>
    <property type="project" value="InterPro"/>
</dbReference>
<sequence>MAKMLIKHTKKIPLLLLLVLFAFQMSSAMPITDVHNFCKETFEVDFCLKFIGSDQRMVVARDFSDMFSIAISETQIQVTNAITHINNIRQSLNDPLGKNRIGLCEEKYEVAATSFHKAWEIGQKKSNSSTDRMEITRSTQAGFDAVCECEDEWSKHGPRQESPLTFYYHNVLKLCQITRLIISKLEA</sequence>
<proteinExistence type="inferred from homology"/>
<dbReference type="AlphaFoldDB" id="A0A8T2A7W1"/>
<evidence type="ECO:0000256" key="4">
    <source>
        <dbReference type="SAM" id="SignalP"/>
    </source>
</evidence>
<evidence type="ECO:0000256" key="3">
    <source>
        <dbReference type="ARBA" id="ARBA00038471"/>
    </source>
</evidence>
<evidence type="ECO:0000313" key="6">
    <source>
        <dbReference type="EMBL" id="KAG7568760.1"/>
    </source>
</evidence>
<protein>
    <submittedName>
        <fullName evidence="6">Pectinesterase inhibitor domain</fullName>
    </submittedName>
</protein>
<dbReference type="PANTHER" id="PTHR36710:SF18">
    <property type="entry name" value="PECTINESTERASE INHIBITOR 5-RELATED"/>
    <property type="match status" value="1"/>
</dbReference>
<dbReference type="Pfam" id="PF04043">
    <property type="entry name" value="PMEI"/>
    <property type="match status" value="1"/>
</dbReference>
<dbReference type="EMBL" id="JAEFBK010000009">
    <property type="protein sequence ID" value="KAG7568760.1"/>
    <property type="molecule type" value="Genomic_DNA"/>
</dbReference>
<gene>
    <name evidence="6" type="ORF">ISN45_Aa04g015520</name>
</gene>
<dbReference type="PANTHER" id="PTHR36710">
    <property type="entry name" value="PECTINESTERASE INHIBITOR-LIKE"/>
    <property type="match status" value="1"/>
</dbReference>
<organism evidence="6 7">
    <name type="scientific">Arabidopsis thaliana x Arabidopsis arenosa</name>
    <dbReference type="NCBI Taxonomy" id="1240361"/>
    <lineage>
        <taxon>Eukaryota</taxon>
        <taxon>Viridiplantae</taxon>
        <taxon>Streptophyta</taxon>
        <taxon>Embryophyta</taxon>
        <taxon>Tracheophyta</taxon>
        <taxon>Spermatophyta</taxon>
        <taxon>Magnoliopsida</taxon>
        <taxon>eudicotyledons</taxon>
        <taxon>Gunneridae</taxon>
        <taxon>Pentapetalae</taxon>
        <taxon>rosids</taxon>
        <taxon>malvids</taxon>
        <taxon>Brassicales</taxon>
        <taxon>Brassicaceae</taxon>
        <taxon>Camelineae</taxon>
        <taxon>Arabidopsis</taxon>
    </lineage>
</organism>
<keyword evidence="2" id="KW-1015">Disulfide bond</keyword>